<gene>
    <name evidence="1" type="ordered locus">SELR_pSRC300070</name>
</gene>
<reference evidence="1 2" key="1">
    <citation type="submission" date="2011-10" db="EMBL/GenBank/DDBJ databases">
        <title>Whole genome sequence of Selenomonas ruminantium subsp. lactilytica TAM6421.</title>
        <authorList>
            <person name="Oguchi A."/>
            <person name="Ankai A."/>
            <person name="Kaneko J."/>
            <person name="Yamada-Narita S."/>
            <person name="Fukui S."/>
            <person name="Takahashi M."/>
            <person name="Onodera T."/>
            <person name="Kojima S."/>
            <person name="Fushimi T."/>
            <person name="Abe N."/>
            <person name="Kamio Y."/>
            <person name="Yamazaki S."/>
            <person name="Fujita N."/>
        </authorList>
    </citation>
    <scope>NUCLEOTIDE SEQUENCE [LARGE SCALE GENOMIC DNA]</scope>
    <source>
        <strain evidence="2">NBRC 103574 / TAM6421</strain>
        <plasmid evidence="1 2">pSRC3</plasmid>
    </source>
</reference>
<keyword evidence="1" id="KW-0614">Plasmid</keyword>
<evidence type="ECO:0000313" key="2">
    <source>
        <dbReference type="Proteomes" id="UP000007887"/>
    </source>
</evidence>
<dbReference type="AlphaFoldDB" id="I0GWE3"/>
<dbReference type="KEGG" id="sri:SELR_pSRC300070"/>
<sequence length="69" mass="8069">MYERTYETMIINDIAEQIEKIQLREQRSVPNIISYVPREAAEDTNKLFRFLSAWNSMGHIPSPSLALEI</sequence>
<organism evidence="1 2">
    <name type="scientific">Selenomonas ruminantium subsp. lactilytica (strain NBRC 103574 / TAM6421)</name>
    <dbReference type="NCBI Taxonomy" id="927704"/>
    <lineage>
        <taxon>Bacteria</taxon>
        <taxon>Bacillati</taxon>
        <taxon>Bacillota</taxon>
        <taxon>Negativicutes</taxon>
        <taxon>Selenomonadales</taxon>
        <taxon>Selenomonadaceae</taxon>
        <taxon>Selenomonas</taxon>
    </lineage>
</organism>
<geneLocation type="plasmid" evidence="1 2">
    <name>pSRC3</name>
</geneLocation>
<proteinExistence type="predicted"/>
<dbReference type="Proteomes" id="UP000007887">
    <property type="component" value="Plasmid pSRC3"/>
</dbReference>
<evidence type="ECO:0000313" key="1">
    <source>
        <dbReference type="EMBL" id="BAL85080.1"/>
    </source>
</evidence>
<name>I0GWE3_SELRL</name>
<accession>I0GWE3</accession>
<protein>
    <submittedName>
        <fullName evidence="1">Uncharacterized protein</fullName>
    </submittedName>
</protein>
<dbReference type="HOGENOM" id="CLU_2773561_0_0_9"/>
<dbReference type="EMBL" id="AP012300">
    <property type="protein sequence ID" value="BAL85080.1"/>
    <property type="molecule type" value="Genomic_DNA"/>
</dbReference>
<dbReference type="PATRIC" id="fig|927704.6.peg.3319"/>